<dbReference type="EMBL" id="CAEY01001957">
    <property type="status" value="NOT_ANNOTATED_CDS"/>
    <property type="molecule type" value="Genomic_DNA"/>
</dbReference>
<evidence type="ECO:0000256" key="5">
    <source>
        <dbReference type="ARBA" id="ARBA00023136"/>
    </source>
</evidence>
<keyword evidence="3 6" id="KW-0812">Transmembrane</keyword>
<evidence type="ECO:0000256" key="2">
    <source>
        <dbReference type="ARBA" id="ARBA00008821"/>
    </source>
</evidence>
<evidence type="ECO:0000256" key="1">
    <source>
        <dbReference type="ARBA" id="ARBA00004141"/>
    </source>
</evidence>
<name>T1KC27_TETUR</name>
<gene>
    <name evidence="7" type="primary">107362537</name>
</gene>
<feature type="transmembrane region" description="Helical" evidence="6">
    <location>
        <begin position="47"/>
        <end position="65"/>
    </location>
</feature>
<feature type="transmembrane region" description="Helical" evidence="6">
    <location>
        <begin position="103"/>
        <end position="126"/>
    </location>
</feature>
<feature type="transmembrane region" description="Helical" evidence="6">
    <location>
        <begin position="21"/>
        <end position="41"/>
    </location>
</feature>
<feature type="transmembrane region" description="Helical" evidence="6">
    <location>
        <begin position="251"/>
        <end position="270"/>
    </location>
</feature>
<reference evidence="7" key="2">
    <citation type="submission" date="2015-06" db="UniProtKB">
        <authorList>
            <consortium name="EnsemblMetazoa"/>
        </authorList>
    </citation>
    <scope>IDENTIFICATION</scope>
</reference>
<dbReference type="InterPro" id="IPR006043">
    <property type="entry name" value="NCS2"/>
</dbReference>
<feature type="transmembrane region" description="Helical" evidence="6">
    <location>
        <begin position="342"/>
        <end position="361"/>
    </location>
</feature>
<comment type="similarity">
    <text evidence="2">Belongs to the nucleobase:cation symporter-2 (NCS2) (TC 2.A.40) family.</text>
</comment>
<feature type="transmembrane region" description="Helical" evidence="6">
    <location>
        <begin position="437"/>
        <end position="456"/>
    </location>
</feature>
<dbReference type="GO" id="GO:0016020">
    <property type="term" value="C:membrane"/>
    <property type="evidence" value="ECO:0007669"/>
    <property type="project" value="UniProtKB-SubCell"/>
</dbReference>
<feature type="transmembrane region" description="Helical" evidence="6">
    <location>
        <begin position="398"/>
        <end position="417"/>
    </location>
</feature>
<dbReference type="EnsemblMetazoa" id="tetur08g06150.1">
    <property type="protein sequence ID" value="tetur08g06150.1"/>
    <property type="gene ID" value="tetur08g06150"/>
</dbReference>
<dbReference type="Proteomes" id="UP000015104">
    <property type="component" value="Unassembled WGS sequence"/>
</dbReference>
<evidence type="ECO:0000313" key="8">
    <source>
        <dbReference type="Proteomes" id="UP000015104"/>
    </source>
</evidence>
<reference evidence="8" key="1">
    <citation type="submission" date="2011-08" db="EMBL/GenBank/DDBJ databases">
        <authorList>
            <person name="Rombauts S."/>
        </authorList>
    </citation>
    <scope>NUCLEOTIDE SEQUENCE</scope>
    <source>
        <strain evidence="8">London</strain>
    </source>
</reference>
<protein>
    <recommendedName>
        <fullName evidence="9">SLC26A/SulP transporter domain-containing protein</fullName>
    </recommendedName>
</protein>
<feature type="transmembrane region" description="Helical" evidence="6">
    <location>
        <begin position="367"/>
        <end position="386"/>
    </location>
</feature>
<organism evidence="7 8">
    <name type="scientific">Tetranychus urticae</name>
    <name type="common">Two-spotted spider mite</name>
    <dbReference type="NCBI Taxonomy" id="32264"/>
    <lineage>
        <taxon>Eukaryota</taxon>
        <taxon>Metazoa</taxon>
        <taxon>Ecdysozoa</taxon>
        <taxon>Arthropoda</taxon>
        <taxon>Chelicerata</taxon>
        <taxon>Arachnida</taxon>
        <taxon>Acari</taxon>
        <taxon>Acariformes</taxon>
        <taxon>Trombidiformes</taxon>
        <taxon>Prostigmata</taxon>
        <taxon>Eleutherengona</taxon>
        <taxon>Raphignathae</taxon>
        <taxon>Tetranychoidea</taxon>
        <taxon>Tetranychidae</taxon>
        <taxon>Tetranychus</taxon>
    </lineage>
</organism>
<dbReference type="GO" id="GO:0022857">
    <property type="term" value="F:transmembrane transporter activity"/>
    <property type="evidence" value="ECO:0007669"/>
    <property type="project" value="InterPro"/>
</dbReference>
<sequence length="514" mass="56860">MAYVYMISPHLCIDDNDPVRGHILSTCFFVAGFASLLMATFGVRLPVAQGTAFYFLLPVIAYFESSNDTCSILRKQFNGTIPMDSPEYHEAWTQRIRIVQGSILVASLTEVVIGLTGLVGFLFRYITPLTMGPTVVQLGISLTPMAAEKAGQNWIISGLTIIMITILSQYMTNVFIPIPRISKSRNNRRFRSFYVFKMFGILLSILIAWFVCSMGTQFNLFKEDDPARTDKIVGNPISDSAWLRIPTPFEWGTPIFSLSAILVAFTGLLTSMSDNIGDYYACSAVSNCPPPPIAVINRGVFIEGIGSIVSALWGAPTALSSYSSNIGTITITKVASRRVTQVFGLWLIVFSFCGKLSAIFVSIPDPVMGGVFFVMTSIIIAVGFNILKDIDFESPRNLYILGISVTLGSTIPTFFTAKSSNMHNNFQSLSWLLNNETVQTLLSNGMLVTGIIGFILDNTVPGTRKERGLHGRNLRSGVVSSETFHIYKLPWNMDNWLRKCFPFLPIYLKKDTTL</sequence>
<feature type="transmembrane region" description="Helical" evidence="6">
    <location>
        <begin position="154"/>
        <end position="172"/>
    </location>
</feature>
<keyword evidence="5 6" id="KW-0472">Membrane</keyword>
<dbReference type="eggNOG" id="KOG1292">
    <property type="taxonomic scope" value="Eukaryota"/>
</dbReference>
<accession>T1KC27</accession>
<evidence type="ECO:0000256" key="4">
    <source>
        <dbReference type="ARBA" id="ARBA00022989"/>
    </source>
</evidence>
<evidence type="ECO:0000256" key="3">
    <source>
        <dbReference type="ARBA" id="ARBA00022692"/>
    </source>
</evidence>
<evidence type="ECO:0000256" key="6">
    <source>
        <dbReference type="SAM" id="Phobius"/>
    </source>
</evidence>
<evidence type="ECO:0008006" key="9">
    <source>
        <dbReference type="Google" id="ProtNLM"/>
    </source>
</evidence>
<dbReference type="STRING" id="32264.T1KC27"/>
<comment type="subcellular location">
    <subcellularLocation>
        <location evidence="1">Membrane</location>
        <topology evidence="1">Multi-pass membrane protein</topology>
    </subcellularLocation>
</comment>
<keyword evidence="4 6" id="KW-1133">Transmembrane helix</keyword>
<feature type="transmembrane region" description="Helical" evidence="6">
    <location>
        <begin position="193"/>
        <end position="211"/>
    </location>
</feature>
<dbReference type="Pfam" id="PF00860">
    <property type="entry name" value="Xan_ur_permease"/>
    <property type="match status" value="1"/>
</dbReference>
<dbReference type="AlphaFoldDB" id="T1KC27"/>
<dbReference type="PANTHER" id="PTHR11119">
    <property type="entry name" value="XANTHINE-URACIL / VITAMIN C PERMEASE FAMILY MEMBER"/>
    <property type="match status" value="1"/>
</dbReference>
<evidence type="ECO:0000313" key="7">
    <source>
        <dbReference type="EnsemblMetazoa" id="tetur08g06150.1"/>
    </source>
</evidence>
<dbReference type="HOGENOM" id="CLU_017959_5_4_1"/>
<keyword evidence="8" id="KW-1185">Reference proteome</keyword>
<proteinExistence type="inferred from homology"/>